<keyword evidence="2" id="KW-0675">Receptor</keyword>
<reference evidence="2" key="1">
    <citation type="submission" date="2015-07" db="EMBL/GenBank/DDBJ databases">
        <title>Transcriptome Assembly of Anthurium amnicola.</title>
        <authorList>
            <person name="Suzuki J."/>
        </authorList>
    </citation>
    <scope>NUCLEOTIDE SEQUENCE</scope>
</reference>
<sequence length="256" mass="27606">VSILCPGKYPPRRVLVPSWKELGDVRPSTLSWTRISLCWAYRPVAAEEMGTLLQASNLMRVAREVGGFKFQGNEILAGEAEDLLDGLGEPEGGVVASPPSLDEDEPGPSTSRSLLFALASDGSFRSSIASASDVSRRSSDALSADTDDMYRRVLSEYEEIPSFRWIPSPLRWWGSRKGTAARSEKGAAAAAAGEEMVHLDGHQAFTYKNLLRAPTVALGKDAYGSVYKVTLKGGSQLAVRRLTGVQVAGDFEAQVK</sequence>
<keyword evidence="2" id="KW-0418">Kinase</keyword>
<dbReference type="EMBL" id="GDJX01011109">
    <property type="protein sequence ID" value="JAT56827.1"/>
    <property type="molecule type" value="Transcribed_RNA"/>
</dbReference>
<dbReference type="GO" id="GO:0016301">
    <property type="term" value="F:kinase activity"/>
    <property type="evidence" value="ECO:0007669"/>
    <property type="project" value="UniProtKB-KW"/>
</dbReference>
<protein>
    <submittedName>
        <fullName evidence="2">Putative leucine-rich repeat receptor-like protein kinase IMK3</fullName>
    </submittedName>
</protein>
<evidence type="ECO:0000256" key="1">
    <source>
        <dbReference type="SAM" id="MobiDB-lite"/>
    </source>
</evidence>
<accession>A0A1D1YQC5</accession>
<dbReference type="AlphaFoldDB" id="A0A1D1YQC5"/>
<feature type="region of interest" description="Disordered" evidence="1">
    <location>
        <begin position="87"/>
        <end position="112"/>
    </location>
</feature>
<keyword evidence="2" id="KW-0808">Transferase</keyword>
<evidence type="ECO:0000313" key="2">
    <source>
        <dbReference type="EMBL" id="JAT56827.1"/>
    </source>
</evidence>
<gene>
    <name evidence="2" type="primary">IMK3_0</name>
    <name evidence="2" type="ORF">g.126670</name>
</gene>
<organism evidence="2">
    <name type="scientific">Anthurium amnicola</name>
    <dbReference type="NCBI Taxonomy" id="1678845"/>
    <lineage>
        <taxon>Eukaryota</taxon>
        <taxon>Viridiplantae</taxon>
        <taxon>Streptophyta</taxon>
        <taxon>Embryophyta</taxon>
        <taxon>Tracheophyta</taxon>
        <taxon>Spermatophyta</taxon>
        <taxon>Magnoliopsida</taxon>
        <taxon>Liliopsida</taxon>
        <taxon>Araceae</taxon>
        <taxon>Pothoideae</taxon>
        <taxon>Potheae</taxon>
        <taxon>Anthurium</taxon>
    </lineage>
</organism>
<proteinExistence type="predicted"/>
<name>A0A1D1YQC5_9ARAE</name>
<feature type="non-terminal residue" evidence="2">
    <location>
        <position position="1"/>
    </location>
</feature>
<feature type="non-terminal residue" evidence="2">
    <location>
        <position position="256"/>
    </location>
</feature>